<evidence type="ECO:0000313" key="2">
    <source>
        <dbReference type="EMBL" id="KAL0480524.1"/>
    </source>
</evidence>
<organism evidence="2 3">
    <name type="scientific">Acrasis kona</name>
    <dbReference type="NCBI Taxonomy" id="1008807"/>
    <lineage>
        <taxon>Eukaryota</taxon>
        <taxon>Discoba</taxon>
        <taxon>Heterolobosea</taxon>
        <taxon>Tetramitia</taxon>
        <taxon>Eutetramitia</taxon>
        <taxon>Acrasidae</taxon>
        <taxon>Acrasis</taxon>
    </lineage>
</organism>
<sequence>MLANLVIYSVFTLLSYIPRVAANNFFAIHFSILFVVTCIVIAAAVIYEYLVRYKLNSPQVLSKMNTFRPTEELCRDLYELRFTSEDIITSVFGPKHPGDYALDGGQEKEDSPVMSPGTNMRKNSIVQIHMEEGNSPAVLKDETSAASRVYI</sequence>
<keyword evidence="3" id="KW-1185">Reference proteome</keyword>
<keyword evidence="1" id="KW-0472">Membrane</keyword>
<dbReference type="AlphaFoldDB" id="A0AAW2YV56"/>
<reference evidence="2 3" key="1">
    <citation type="submission" date="2024-03" db="EMBL/GenBank/DDBJ databases">
        <title>The Acrasis kona genome and developmental transcriptomes reveal deep origins of eukaryotic multicellular pathways.</title>
        <authorList>
            <person name="Sheikh S."/>
            <person name="Fu C.-J."/>
            <person name="Brown M.W."/>
            <person name="Baldauf S.L."/>
        </authorList>
    </citation>
    <scope>NUCLEOTIDE SEQUENCE [LARGE SCALE GENOMIC DNA]</scope>
    <source>
        <strain evidence="2 3">ATCC MYA-3509</strain>
    </source>
</reference>
<comment type="caution">
    <text evidence="2">The sequence shown here is derived from an EMBL/GenBank/DDBJ whole genome shotgun (WGS) entry which is preliminary data.</text>
</comment>
<feature type="transmembrane region" description="Helical" evidence="1">
    <location>
        <begin position="32"/>
        <end position="51"/>
    </location>
</feature>
<evidence type="ECO:0000313" key="3">
    <source>
        <dbReference type="Proteomes" id="UP001431209"/>
    </source>
</evidence>
<dbReference type="Proteomes" id="UP001431209">
    <property type="component" value="Unassembled WGS sequence"/>
</dbReference>
<accession>A0AAW2YV56</accession>
<keyword evidence="1" id="KW-0812">Transmembrane</keyword>
<name>A0AAW2YV56_9EUKA</name>
<keyword evidence="1" id="KW-1133">Transmembrane helix</keyword>
<gene>
    <name evidence="2" type="ORF">AKO1_002358</name>
</gene>
<evidence type="ECO:0000256" key="1">
    <source>
        <dbReference type="SAM" id="Phobius"/>
    </source>
</evidence>
<dbReference type="EMBL" id="JAOPGA020000662">
    <property type="protein sequence ID" value="KAL0480524.1"/>
    <property type="molecule type" value="Genomic_DNA"/>
</dbReference>
<proteinExistence type="predicted"/>
<protein>
    <submittedName>
        <fullName evidence="2">Uncharacterized protein</fullName>
    </submittedName>
</protein>